<dbReference type="Proteomes" id="UP000440096">
    <property type="component" value="Unassembled WGS sequence"/>
</dbReference>
<dbReference type="Gene3D" id="3.40.50.1820">
    <property type="entry name" value="alpha/beta hydrolase"/>
    <property type="match status" value="1"/>
</dbReference>
<protein>
    <submittedName>
        <fullName evidence="3">Alpha/beta hydrolase fold domain-containing protein</fullName>
    </submittedName>
</protein>
<dbReference type="InterPro" id="IPR013094">
    <property type="entry name" value="AB_hydrolase_3"/>
</dbReference>
<comment type="caution">
    <text evidence="3">The sequence shown here is derived from an EMBL/GenBank/DDBJ whole genome shotgun (WGS) entry which is preliminary data.</text>
</comment>
<organism evidence="3 4">
    <name type="scientific">Amycolatopsis pithecellobii</name>
    <dbReference type="NCBI Taxonomy" id="664692"/>
    <lineage>
        <taxon>Bacteria</taxon>
        <taxon>Bacillati</taxon>
        <taxon>Actinomycetota</taxon>
        <taxon>Actinomycetes</taxon>
        <taxon>Pseudonocardiales</taxon>
        <taxon>Pseudonocardiaceae</taxon>
        <taxon>Amycolatopsis</taxon>
    </lineage>
</organism>
<evidence type="ECO:0000313" key="4">
    <source>
        <dbReference type="Proteomes" id="UP000440096"/>
    </source>
</evidence>
<dbReference type="InterPro" id="IPR029058">
    <property type="entry name" value="AB_hydrolase_fold"/>
</dbReference>
<gene>
    <name evidence="3" type="ORF">GKO32_33945</name>
</gene>
<proteinExistence type="predicted"/>
<dbReference type="EMBL" id="WMBA01000082">
    <property type="protein sequence ID" value="MTD58950.1"/>
    <property type="molecule type" value="Genomic_DNA"/>
</dbReference>
<evidence type="ECO:0000259" key="2">
    <source>
        <dbReference type="Pfam" id="PF07859"/>
    </source>
</evidence>
<reference evidence="3 4" key="1">
    <citation type="submission" date="2019-11" db="EMBL/GenBank/DDBJ databases">
        <title>Draft genome of Amycolatopsis RM579.</title>
        <authorList>
            <person name="Duangmal K."/>
            <person name="Mingma R."/>
        </authorList>
    </citation>
    <scope>NUCLEOTIDE SEQUENCE [LARGE SCALE GENOMIC DNA]</scope>
    <source>
        <strain evidence="3 4">RM579</strain>
    </source>
</reference>
<dbReference type="PANTHER" id="PTHR48081:SF8">
    <property type="entry name" value="ALPHA_BETA HYDROLASE FOLD-3 DOMAIN-CONTAINING PROTEIN-RELATED"/>
    <property type="match status" value="1"/>
</dbReference>
<accession>A0A6N7ZB39</accession>
<feature type="domain" description="Alpha/beta hydrolase fold-3" evidence="2">
    <location>
        <begin position="102"/>
        <end position="305"/>
    </location>
</feature>
<dbReference type="GO" id="GO:0016787">
    <property type="term" value="F:hydrolase activity"/>
    <property type="evidence" value="ECO:0007669"/>
    <property type="project" value="UniProtKB-KW"/>
</dbReference>
<dbReference type="PANTHER" id="PTHR48081">
    <property type="entry name" value="AB HYDROLASE SUPERFAMILY PROTEIN C4A8.06C"/>
    <property type="match status" value="1"/>
</dbReference>
<evidence type="ECO:0000256" key="1">
    <source>
        <dbReference type="ARBA" id="ARBA00022801"/>
    </source>
</evidence>
<dbReference type="AlphaFoldDB" id="A0A6N7ZB39"/>
<dbReference type="Pfam" id="PF07859">
    <property type="entry name" value="Abhydrolase_3"/>
    <property type="match status" value="1"/>
</dbReference>
<evidence type="ECO:0000313" key="3">
    <source>
        <dbReference type="EMBL" id="MTD58950.1"/>
    </source>
</evidence>
<dbReference type="InterPro" id="IPR050300">
    <property type="entry name" value="GDXG_lipolytic_enzyme"/>
</dbReference>
<dbReference type="SUPFAM" id="SSF53474">
    <property type="entry name" value="alpha/beta-Hydrolases"/>
    <property type="match status" value="1"/>
</dbReference>
<keyword evidence="1 3" id="KW-0378">Hydrolase</keyword>
<name>A0A6N7ZB39_9PSEU</name>
<keyword evidence="4" id="KW-1185">Reference proteome</keyword>
<sequence>MPDSVPISEGEIVATLDSTLFDGSDIPEDTRAVAAAAKARIRDFPAWTAEHAKPIRAAKKAGTGGFPPIIRSPRAETIRIPGPAGEILLRVIASAAPQGVYLHIHGGGWYMGGADLQDHKLEALADDADLACVSVDYRLAPEHPYPAALEDCVAAASWLAENAPRLWGTGRLVIGGDSAGAHLAALTLVQLRDLAGTRFVCAHLIFGFFDLALTPGARQFGAERSTPRTADLRGFVDAFIGSDRDRRSPEISPLYADLSKLCPAVFVVGTEDALLEDSLFMHMRWLAAGNPSELHVYPGAPHNFVAMPCRAAADAHDKAIAFIRRHLAS</sequence>